<proteinExistence type="predicted"/>
<feature type="transmembrane region" description="Helical" evidence="1">
    <location>
        <begin position="28"/>
        <end position="50"/>
    </location>
</feature>
<organism evidence="2 3">
    <name type="scientific">Archangium gephyra</name>
    <dbReference type="NCBI Taxonomy" id="48"/>
    <lineage>
        <taxon>Bacteria</taxon>
        <taxon>Pseudomonadati</taxon>
        <taxon>Myxococcota</taxon>
        <taxon>Myxococcia</taxon>
        <taxon>Myxococcales</taxon>
        <taxon>Cystobacterineae</taxon>
        <taxon>Archangiaceae</taxon>
        <taxon>Archangium</taxon>
    </lineage>
</organism>
<dbReference type="CDD" id="cd21471">
    <property type="entry name" value="CrtC-like"/>
    <property type="match status" value="1"/>
</dbReference>
<protein>
    <submittedName>
        <fullName evidence="2">Carotenoid 1,2-hydratase</fullName>
    </submittedName>
</protein>
<dbReference type="Proteomes" id="UP000249061">
    <property type="component" value="Unassembled WGS sequence"/>
</dbReference>
<keyword evidence="1" id="KW-0812">Transmembrane</keyword>
<evidence type="ECO:0000313" key="2">
    <source>
        <dbReference type="EMBL" id="PZR08046.1"/>
    </source>
</evidence>
<gene>
    <name evidence="2" type="ORF">DI536_25760</name>
</gene>
<keyword evidence="1" id="KW-1133">Transmembrane helix</keyword>
<sequence length="310" mass="34535">MTPRSGEAGSGHDGGARELPTRPGAYRWYYFDLVAGDVTAVCIFMIGSLFSPRYASRVKKGANPQAHSAINFALYENRVPQQWVLSEYEQVSLEKNTLRIGSSSLTWNDDGTIHVSISERTPVWGKPAQCEFEFCPEVRGADAYQLVDGLPHFWHPYAPRGTAKLTLPLQNRVLEGRGYHDGNHGETPLGTDLEGWDWSRTHHVDSTHITYRPWHDGVTPLQVAVTAEGVTSCRSHTDAPMTSRTRWGLPVPRSLSGLPTSLLESSPFYARLEAGDASAHTVCEVADFKKFRSPLITWMAHFRTRVEAGR</sequence>
<dbReference type="EMBL" id="QFQP01000027">
    <property type="protein sequence ID" value="PZR08046.1"/>
    <property type="molecule type" value="Genomic_DNA"/>
</dbReference>
<comment type="caution">
    <text evidence="2">The sequence shown here is derived from an EMBL/GenBank/DDBJ whole genome shotgun (WGS) entry which is preliminary data.</text>
</comment>
<name>A0A2W5T6X9_9BACT</name>
<evidence type="ECO:0000256" key="1">
    <source>
        <dbReference type="SAM" id="Phobius"/>
    </source>
</evidence>
<reference evidence="2 3" key="1">
    <citation type="submission" date="2017-08" db="EMBL/GenBank/DDBJ databases">
        <title>Infants hospitalized years apart are colonized by the same room-sourced microbial strains.</title>
        <authorList>
            <person name="Brooks B."/>
            <person name="Olm M.R."/>
            <person name="Firek B.A."/>
            <person name="Baker R."/>
            <person name="Thomas B.C."/>
            <person name="Morowitz M.J."/>
            <person name="Banfield J.F."/>
        </authorList>
    </citation>
    <scope>NUCLEOTIDE SEQUENCE [LARGE SCALE GENOMIC DNA]</scope>
    <source>
        <strain evidence="2">S2_003_000_R2_14</strain>
    </source>
</reference>
<evidence type="ECO:0000313" key="3">
    <source>
        <dbReference type="Proteomes" id="UP000249061"/>
    </source>
</evidence>
<dbReference type="AlphaFoldDB" id="A0A2W5T6X9"/>
<keyword evidence="1" id="KW-0472">Membrane</keyword>
<accession>A0A2W5T6X9</accession>
<dbReference type="SUPFAM" id="SSF159245">
    <property type="entry name" value="AttH-like"/>
    <property type="match status" value="1"/>
</dbReference>